<dbReference type="InterPro" id="IPR041127">
    <property type="entry name" value="PET_hydrolase/cutinase-like"/>
</dbReference>
<dbReference type="EMBL" id="BMNA01000004">
    <property type="protein sequence ID" value="GGM03122.1"/>
    <property type="molecule type" value="Genomic_DNA"/>
</dbReference>
<dbReference type="GO" id="GO:0016787">
    <property type="term" value="F:hydrolase activity"/>
    <property type="evidence" value="ECO:0007669"/>
    <property type="project" value="UniProtKB-KW"/>
</dbReference>
<evidence type="ECO:0000259" key="1">
    <source>
        <dbReference type="Pfam" id="PF12740"/>
    </source>
</evidence>
<dbReference type="Proteomes" id="UP000655208">
    <property type="component" value="Unassembled WGS sequence"/>
</dbReference>
<reference evidence="2" key="2">
    <citation type="submission" date="2020-09" db="EMBL/GenBank/DDBJ databases">
        <authorList>
            <person name="Sun Q."/>
            <person name="Zhou Y."/>
        </authorList>
    </citation>
    <scope>NUCLEOTIDE SEQUENCE</scope>
    <source>
        <strain evidence="2">CGMCC 4.7308</strain>
    </source>
</reference>
<dbReference type="Gene3D" id="3.40.50.1820">
    <property type="entry name" value="alpha/beta hydrolase"/>
    <property type="match status" value="1"/>
</dbReference>
<dbReference type="SUPFAM" id="SSF53474">
    <property type="entry name" value="alpha/beta-Hydrolases"/>
    <property type="match status" value="1"/>
</dbReference>
<keyword evidence="2" id="KW-0378">Hydrolase</keyword>
<dbReference type="InterPro" id="IPR029058">
    <property type="entry name" value="AB_hydrolase_fold"/>
</dbReference>
<comment type="caution">
    <text evidence="2">The sequence shown here is derived from an EMBL/GenBank/DDBJ whole genome shotgun (WGS) entry which is preliminary data.</text>
</comment>
<feature type="domain" description="PET hydrolase/cutinase-like" evidence="1">
    <location>
        <begin position="43"/>
        <end position="208"/>
    </location>
</feature>
<dbReference type="PANTHER" id="PTHR33428:SF14">
    <property type="entry name" value="CARBOXYLESTERASE TYPE B DOMAIN-CONTAINING PROTEIN"/>
    <property type="match status" value="1"/>
</dbReference>
<gene>
    <name evidence="2" type="ORF">GCM10011594_24080</name>
</gene>
<keyword evidence="3" id="KW-1185">Reference proteome</keyword>
<organism evidence="2 3">
    <name type="scientific">Nakamurella endophytica</name>
    <dbReference type="NCBI Taxonomy" id="1748367"/>
    <lineage>
        <taxon>Bacteria</taxon>
        <taxon>Bacillati</taxon>
        <taxon>Actinomycetota</taxon>
        <taxon>Actinomycetes</taxon>
        <taxon>Nakamurellales</taxon>
        <taxon>Nakamurellaceae</taxon>
        <taxon>Nakamurella</taxon>
    </lineage>
</organism>
<protein>
    <submittedName>
        <fullName evidence="2">Dienelactone hydrolase</fullName>
    </submittedName>
</protein>
<accession>A0A917SXS3</accession>
<dbReference type="PANTHER" id="PTHR33428">
    <property type="entry name" value="CHLOROPHYLLASE-2, CHLOROPLASTIC"/>
    <property type="match status" value="1"/>
</dbReference>
<sequence length="312" mass="32865">MRRSRWRARATHPRPCPAEERTVVAGSKAPSIDRPTLDYFEFRGPHRVAGGRLETAGMPGLVFAPASGRDLPVVALAHGWLQPVHRYADTLRFLASWGIVAVAPDTQRGPVPAPAELAQDLRTAVDLVASARLAGGRLRVDAARYGVLGHSMGGGAAVLAAASDFDVAAVMTVTASAGQPSAVSAAARVRVPGLHVVGGDDEMAEGDGASIAAAWAGPCQLRTVKGAGHLSLAEGKHWTSTFSGSSPQTKLQRAVRSLAAAFFLRHLRAQDQLDDDLKGKIKRTALEDLAQVRHELDRGKGPSAAVELRKQA</sequence>
<name>A0A917SXS3_9ACTN</name>
<reference evidence="2" key="1">
    <citation type="journal article" date="2014" name="Int. J. Syst. Evol. Microbiol.">
        <title>Complete genome sequence of Corynebacterium casei LMG S-19264T (=DSM 44701T), isolated from a smear-ripened cheese.</title>
        <authorList>
            <consortium name="US DOE Joint Genome Institute (JGI-PGF)"/>
            <person name="Walter F."/>
            <person name="Albersmeier A."/>
            <person name="Kalinowski J."/>
            <person name="Ruckert C."/>
        </authorList>
    </citation>
    <scope>NUCLEOTIDE SEQUENCE</scope>
    <source>
        <strain evidence="2">CGMCC 4.7308</strain>
    </source>
</reference>
<dbReference type="Pfam" id="PF12740">
    <property type="entry name" value="PETase"/>
    <property type="match status" value="1"/>
</dbReference>
<evidence type="ECO:0000313" key="2">
    <source>
        <dbReference type="EMBL" id="GGM03122.1"/>
    </source>
</evidence>
<dbReference type="AlphaFoldDB" id="A0A917SXS3"/>
<evidence type="ECO:0000313" key="3">
    <source>
        <dbReference type="Proteomes" id="UP000655208"/>
    </source>
</evidence>
<proteinExistence type="predicted"/>